<evidence type="ECO:0000256" key="3">
    <source>
        <dbReference type="ARBA" id="ARBA00023163"/>
    </source>
</evidence>
<dbReference type="PANTHER" id="PTHR30055">
    <property type="entry name" value="HTH-TYPE TRANSCRIPTIONAL REGULATOR RUTR"/>
    <property type="match status" value="1"/>
</dbReference>
<dbReference type="InterPro" id="IPR009057">
    <property type="entry name" value="Homeodomain-like_sf"/>
</dbReference>
<dbReference type="Proteomes" id="UP000545386">
    <property type="component" value="Unassembled WGS sequence"/>
</dbReference>
<name>A0A842HR40_9BURK</name>
<dbReference type="GO" id="GO:0003700">
    <property type="term" value="F:DNA-binding transcription factor activity"/>
    <property type="evidence" value="ECO:0007669"/>
    <property type="project" value="TreeGrafter"/>
</dbReference>
<evidence type="ECO:0000259" key="6">
    <source>
        <dbReference type="PROSITE" id="PS50977"/>
    </source>
</evidence>
<keyword evidence="3" id="KW-0804">Transcription</keyword>
<sequence>MVKRNQAAAARADDAATLGLRERGKLEKRRRIKAAARQAFTESGYDAATTRDIAALAEIGIGTLFTYAKDKRELLLMIINDDLDALAGTAVQSVDPHAPLVDQLAAFFESRYRYWAGQPALGRPAVRETLDFLGGVAPQGPEAIRFYARRPRMLAALTDIVRSWRQRERVAADVPVDLAASLFITIYLTEVRRWLMEPAPNADEGLRRFRELASLAIRGVAPASGPSAAPEGGSNKLSGV</sequence>
<dbReference type="InterPro" id="IPR001647">
    <property type="entry name" value="HTH_TetR"/>
</dbReference>
<dbReference type="InterPro" id="IPR050109">
    <property type="entry name" value="HTH-type_TetR-like_transc_reg"/>
</dbReference>
<dbReference type="AlphaFoldDB" id="A0A842HR40"/>
<comment type="caution">
    <text evidence="7">The sequence shown here is derived from an EMBL/GenBank/DDBJ whole genome shotgun (WGS) entry which is preliminary data.</text>
</comment>
<reference evidence="7 8" key="1">
    <citation type="submission" date="2020-08" db="EMBL/GenBank/DDBJ databases">
        <title>Paraeoetvoesia sp. YC-7-48 draft genome sequence.</title>
        <authorList>
            <person name="Yao L."/>
        </authorList>
    </citation>
    <scope>NUCLEOTIDE SEQUENCE [LARGE SCALE GENOMIC DNA]</scope>
    <source>
        <strain evidence="8">YC-7-48</strain>
    </source>
</reference>
<proteinExistence type="predicted"/>
<dbReference type="PROSITE" id="PS50977">
    <property type="entry name" value="HTH_TETR_2"/>
    <property type="match status" value="1"/>
</dbReference>
<evidence type="ECO:0000256" key="5">
    <source>
        <dbReference type="SAM" id="MobiDB-lite"/>
    </source>
</evidence>
<feature type="compositionally biased region" description="Low complexity" evidence="5">
    <location>
        <begin position="221"/>
        <end position="234"/>
    </location>
</feature>
<evidence type="ECO:0000256" key="1">
    <source>
        <dbReference type="ARBA" id="ARBA00023015"/>
    </source>
</evidence>
<keyword evidence="1" id="KW-0805">Transcription regulation</keyword>
<feature type="domain" description="HTH tetR-type" evidence="6">
    <location>
        <begin position="26"/>
        <end position="86"/>
    </location>
</feature>
<keyword evidence="8" id="KW-1185">Reference proteome</keyword>
<feature type="DNA-binding region" description="H-T-H motif" evidence="4">
    <location>
        <begin position="49"/>
        <end position="68"/>
    </location>
</feature>
<dbReference type="EMBL" id="JACJUU010000006">
    <property type="protein sequence ID" value="MBC2770122.1"/>
    <property type="molecule type" value="Genomic_DNA"/>
</dbReference>
<dbReference type="PANTHER" id="PTHR30055:SF234">
    <property type="entry name" value="HTH-TYPE TRANSCRIPTIONAL REGULATOR BETI"/>
    <property type="match status" value="1"/>
</dbReference>
<gene>
    <name evidence="7" type="ORF">GTU67_09390</name>
</gene>
<dbReference type="Gene3D" id="1.10.357.10">
    <property type="entry name" value="Tetracycline Repressor, domain 2"/>
    <property type="match status" value="1"/>
</dbReference>
<evidence type="ECO:0000256" key="2">
    <source>
        <dbReference type="ARBA" id="ARBA00023125"/>
    </source>
</evidence>
<feature type="region of interest" description="Disordered" evidence="5">
    <location>
        <begin position="221"/>
        <end position="240"/>
    </location>
</feature>
<evidence type="ECO:0000256" key="4">
    <source>
        <dbReference type="PROSITE-ProRule" id="PRU00335"/>
    </source>
</evidence>
<dbReference type="SUPFAM" id="SSF46689">
    <property type="entry name" value="Homeodomain-like"/>
    <property type="match status" value="1"/>
</dbReference>
<protein>
    <submittedName>
        <fullName evidence="7">TetR/AcrR family transcriptional regulator</fullName>
    </submittedName>
</protein>
<evidence type="ECO:0000313" key="7">
    <source>
        <dbReference type="EMBL" id="MBC2770122.1"/>
    </source>
</evidence>
<dbReference type="RefSeq" id="WP_185779818.1">
    <property type="nucleotide sequence ID" value="NZ_JACJUU010000006.1"/>
</dbReference>
<organism evidence="7 8">
    <name type="scientific">Pusillimonas minor</name>
    <dbReference type="NCBI Taxonomy" id="2697024"/>
    <lineage>
        <taxon>Bacteria</taxon>
        <taxon>Pseudomonadati</taxon>
        <taxon>Pseudomonadota</taxon>
        <taxon>Betaproteobacteria</taxon>
        <taxon>Burkholderiales</taxon>
        <taxon>Alcaligenaceae</taxon>
        <taxon>Pusillimonas</taxon>
    </lineage>
</organism>
<evidence type="ECO:0000313" key="8">
    <source>
        <dbReference type="Proteomes" id="UP000545386"/>
    </source>
</evidence>
<accession>A0A842HR40</accession>
<dbReference type="GO" id="GO:0000976">
    <property type="term" value="F:transcription cis-regulatory region binding"/>
    <property type="evidence" value="ECO:0007669"/>
    <property type="project" value="TreeGrafter"/>
</dbReference>
<dbReference type="Pfam" id="PF00440">
    <property type="entry name" value="TetR_N"/>
    <property type="match status" value="1"/>
</dbReference>
<keyword evidence="2 4" id="KW-0238">DNA-binding</keyword>